<accession>A0A482WF60</accession>
<dbReference type="InParanoid" id="A0A482WF60"/>
<evidence type="ECO:0000313" key="3">
    <source>
        <dbReference type="Proteomes" id="UP000291343"/>
    </source>
</evidence>
<organism evidence="2 3">
    <name type="scientific">Laodelphax striatellus</name>
    <name type="common">Small brown planthopper</name>
    <name type="synonym">Delphax striatella</name>
    <dbReference type="NCBI Taxonomy" id="195883"/>
    <lineage>
        <taxon>Eukaryota</taxon>
        <taxon>Metazoa</taxon>
        <taxon>Ecdysozoa</taxon>
        <taxon>Arthropoda</taxon>
        <taxon>Hexapoda</taxon>
        <taxon>Insecta</taxon>
        <taxon>Pterygota</taxon>
        <taxon>Neoptera</taxon>
        <taxon>Paraneoptera</taxon>
        <taxon>Hemiptera</taxon>
        <taxon>Auchenorrhyncha</taxon>
        <taxon>Fulgoroidea</taxon>
        <taxon>Delphacidae</taxon>
        <taxon>Criomorphinae</taxon>
        <taxon>Laodelphax</taxon>
    </lineage>
</organism>
<evidence type="ECO:0000313" key="2">
    <source>
        <dbReference type="EMBL" id="RZF32134.1"/>
    </source>
</evidence>
<reference evidence="2 3" key="1">
    <citation type="journal article" date="2017" name="Gigascience">
        <title>Genome sequence of the small brown planthopper, Laodelphax striatellus.</title>
        <authorList>
            <person name="Zhu J."/>
            <person name="Jiang F."/>
            <person name="Wang X."/>
            <person name="Yang P."/>
            <person name="Bao Y."/>
            <person name="Zhao W."/>
            <person name="Wang W."/>
            <person name="Lu H."/>
            <person name="Wang Q."/>
            <person name="Cui N."/>
            <person name="Li J."/>
            <person name="Chen X."/>
            <person name="Luo L."/>
            <person name="Yu J."/>
            <person name="Kang L."/>
            <person name="Cui F."/>
        </authorList>
    </citation>
    <scope>NUCLEOTIDE SEQUENCE [LARGE SCALE GENOMIC DNA]</scope>
    <source>
        <strain evidence="2">Lst14</strain>
    </source>
</reference>
<keyword evidence="3" id="KW-1185">Reference proteome</keyword>
<evidence type="ECO:0000256" key="1">
    <source>
        <dbReference type="SAM" id="MobiDB-lite"/>
    </source>
</evidence>
<feature type="region of interest" description="Disordered" evidence="1">
    <location>
        <begin position="76"/>
        <end position="99"/>
    </location>
</feature>
<proteinExistence type="predicted"/>
<comment type="caution">
    <text evidence="2">The sequence shown here is derived from an EMBL/GenBank/DDBJ whole genome shotgun (WGS) entry which is preliminary data.</text>
</comment>
<name>A0A482WF60_LAOST</name>
<dbReference type="EMBL" id="QKKF02037473">
    <property type="protein sequence ID" value="RZF32134.1"/>
    <property type="molecule type" value="Genomic_DNA"/>
</dbReference>
<gene>
    <name evidence="2" type="ORF">LSTR_LSTR003997</name>
</gene>
<dbReference type="Proteomes" id="UP000291343">
    <property type="component" value="Unassembled WGS sequence"/>
</dbReference>
<sequence>MLQTHSKCQFTCNLERVFVELFEVYRASGDPEREVSVSSGWRVIIVIVIKIRGSVDRRVVDDSDAIHLEWTKAARGQQPRGASPAVCQQLRPRSENKSLSKLSLASRFQVTRYALKFPVNSSP</sequence>
<protein>
    <submittedName>
        <fullName evidence="2">Uncharacterized protein</fullName>
    </submittedName>
</protein>
<dbReference type="AlphaFoldDB" id="A0A482WF60"/>